<keyword evidence="8" id="KW-0175">Coiled coil</keyword>
<dbReference type="Pfam" id="PF13087">
    <property type="entry name" value="AAA_12"/>
    <property type="match status" value="1"/>
</dbReference>
<dbReference type="OrthoDB" id="6513042at2759"/>
<feature type="compositionally biased region" description="Basic and acidic residues" evidence="9">
    <location>
        <begin position="1888"/>
        <end position="1897"/>
    </location>
</feature>
<evidence type="ECO:0000259" key="12">
    <source>
        <dbReference type="Pfam" id="PF13087"/>
    </source>
</evidence>
<feature type="coiled-coil region" evidence="8">
    <location>
        <begin position="1458"/>
        <end position="1489"/>
    </location>
</feature>
<comment type="subcellular location">
    <subcellularLocation>
        <location evidence="1">Nucleus</location>
    </subcellularLocation>
</comment>
<evidence type="ECO:0000256" key="1">
    <source>
        <dbReference type="ARBA" id="ARBA00004123"/>
    </source>
</evidence>
<feature type="domain" description="Helicase SEN1 beta-barrel" evidence="13">
    <location>
        <begin position="1140"/>
        <end position="1239"/>
    </location>
</feature>
<name>A0A9P4MD38_9PEZI</name>
<feature type="domain" description="Helicase Sen1 N-terminal" evidence="10">
    <location>
        <begin position="89"/>
        <end position="798"/>
    </location>
</feature>
<dbReference type="PANTHER" id="PTHR10887">
    <property type="entry name" value="DNA2/NAM7 HELICASE FAMILY"/>
    <property type="match status" value="1"/>
</dbReference>
<feature type="compositionally biased region" description="Low complexity" evidence="9">
    <location>
        <begin position="1834"/>
        <end position="1850"/>
    </location>
</feature>
<dbReference type="EMBL" id="ML996091">
    <property type="protein sequence ID" value="KAF2149475.1"/>
    <property type="molecule type" value="Genomic_DNA"/>
</dbReference>
<keyword evidence="6" id="KW-0067">ATP-binding</keyword>
<dbReference type="SUPFAM" id="SSF48371">
    <property type="entry name" value="ARM repeat"/>
    <property type="match status" value="1"/>
</dbReference>
<feature type="region of interest" description="Disordered" evidence="9">
    <location>
        <begin position="1871"/>
        <end position="2030"/>
    </location>
</feature>
<dbReference type="Gene3D" id="3.40.50.300">
    <property type="entry name" value="P-loop containing nucleotide triphosphate hydrolases"/>
    <property type="match status" value="2"/>
</dbReference>
<dbReference type="PANTHER" id="PTHR10887:SF495">
    <property type="entry name" value="HELICASE SENATAXIN ISOFORM X1-RELATED"/>
    <property type="match status" value="1"/>
</dbReference>
<keyword evidence="4" id="KW-0378">Hydrolase</keyword>
<dbReference type="GO" id="GO:0004386">
    <property type="term" value="F:helicase activity"/>
    <property type="evidence" value="ECO:0007669"/>
    <property type="project" value="UniProtKB-KW"/>
</dbReference>
<dbReference type="InterPro" id="IPR041679">
    <property type="entry name" value="DNA2/NAM7-like_C"/>
</dbReference>
<dbReference type="InterPro" id="IPR056474">
    <property type="entry name" value="SEN1_barrel"/>
</dbReference>
<feature type="compositionally biased region" description="Polar residues" evidence="9">
    <location>
        <begin position="1965"/>
        <end position="2008"/>
    </location>
</feature>
<evidence type="ECO:0000256" key="8">
    <source>
        <dbReference type="SAM" id="Coils"/>
    </source>
</evidence>
<evidence type="ECO:0000256" key="9">
    <source>
        <dbReference type="SAM" id="MobiDB-lite"/>
    </source>
</evidence>
<evidence type="ECO:0000259" key="13">
    <source>
        <dbReference type="Pfam" id="PF23576"/>
    </source>
</evidence>
<dbReference type="InterPro" id="IPR045055">
    <property type="entry name" value="DNA2/NAM7-like"/>
</dbReference>
<dbReference type="GO" id="GO:0016787">
    <property type="term" value="F:hydrolase activity"/>
    <property type="evidence" value="ECO:0007669"/>
    <property type="project" value="UniProtKB-KW"/>
</dbReference>
<evidence type="ECO:0000256" key="7">
    <source>
        <dbReference type="ARBA" id="ARBA00023242"/>
    </source>
</evidence>
<dbReference type="FunFam" id="3.40.50.300:FF:000326">
    <property type="entry name" value="P-loop containing nucleoside triphosphate hydrolase"/>
    <property type="match status" value="1"/>
</dbReference>
<evidence type="ECO:0000256" key="2">
    <source>
        <dbReference type="ARBA" id="ARBA00007913"/>
    </source>
</evidence>
<proteinExistence type="inferred from homology"/>
<dbReference type="GO" id="GO:0001147">
    <property type="term" value="F:transcription termination site sequence-specific DNA binding"/>
    <property type="evidence" value="ECO:0007669"/>
    <property type="project" value="TreeGrafter"/>
</dbReference>
<dbReference type="Pfam" id="PF13086">
    <property type="entry name" value="AAA_11"/>
    <property type="match status" value="1"/>
</dbReference>
<dbReference type="CDD" id="cd18042">
    <property type="entry name" value="DEXXQc_SETX"/>
    <property type="match status" value="1"/>
</dbReference>
<dbReference type="GO" id="GO:0006369">
    <property type="term" value="P:termination of RNA polymerase II transcription"/>
    <property type="evidence" value="ECO:0007669"/>
    <property type="project" value="TreeGrafter"/>
</dbReference>
<dbReference type="GO" id="GO:0005694">
    <property type="term" value="C:chromosome"/>
    <property type="evidence" value="ECO:0007669"/>
    <property type="project" value="UniProtKB-ARBA"/>
</dbReference>
<evidence type="ECO:0000259" key="10">
    <source>
        <dbReference type="Pfam" id="PF12726"/>
    </source>
</evidence>
<feature type="domain" description="DNA2/NAM7 helicase-like C-terminal" evidence="12">
    <location>
        <begin position="1584"/>
        <end position="1780"/>
    </location>
</feature>
<feature type="compositionally biased region" description="Acidic residues" evidence="9">
    <location>
        <begin position="1012"/>
        <end position="1026"/>
    </location>
</feature>
<feature type="region of interest" description="Disordered" evidence="9">
    <location>
        <begin position="916"/>
        <end position="1040"/>
    </location>
</feature>
<reference evidence="14" key="1">
    <citation type="journal article" date="2020" name="Stud. Mycol.">
        <title>101 Dothideomycetes genomes: a test case for predicting lifestyles and emergence of pathogens.</title>
        <authorList>
            <person name="Haridas S."/>
            <person name="Albert R."/>
            <person name="Binder M."/>
            <person name="Bloem J."/>
            <person name="Labutti K."/>
            <person name="Salamov A."/>
            <person name="Andreopoulos B."/>
            <person name="Baker S."/>
            <person name="Barry K."/>
            <person name="Bills G."/>
            <person name="Bluhm B."/>
            <person name="Cannon C."/>
            <person name="Castanera R."/>
            <person name="Culley D."/>
            <person name="Daum C."/>
            <person name="Ezra D."/>
            <person name="Gonzalez J."/>
            <person name="Henrissat B."/>
            <person name="Kuo A."/>
            <person name="Liang C."/>
            <person name="Lipzen A."/>
            <person name="Lutzoni F."/>
            <person name="Magnuson J."/>
            <person name="Mondo S."/>
            <person name="Nolan M."/>
            <person name="Ohm R."/>
            <person name="Pangilinan J."/>
            <person name="Park H.-J."/>
            <person name="Ramirez L."/>
            <person name="Alfaro M."/>
            <person name="Sun H."/>
            <person name="Tritt A."/>
            <person name="Yoshinaga Y."/>
            <person name="Zwiers L.-H."/>
            <person name="Turgeon B."/>
            <person name="Goodwin S."/>
            <person name="Spatafora J."/>
            <person name="Crous P."/>
            <person name="Grigoriev I."/>
        </authorList>
    </citation>
    <scope>NUCLEOTIDE SEQUENCE</scope>
    <source>
        <strain evidence="14">CBS 260.36</strain>
    </source>
</reference>
<dbReference type="FunFam" id="3.40.50.300:FF:001152">
    <property type="entry name" value="tRNA-splicing endonuclease, putative"/>
    <property type="match status" value="1"/>
</dbReference>
<dbReference type="Pfam" id="PF12726">
    <property type="entry name" value="SEN1_N"/>
    <property type="match status" value="1"/>
</dbReference>
<evidence type="ECO:0008006" key="16">
    <source>
        <dbReference type="Google" id="ProtNLM"/>
    </source>
</evidence>
<dbReference type="Pfam" id="PF23576">
    <property type="entry name" value="SEN1_barrel"/>
    <property type="match status" value="1"/>
</dbReference>
<feature type="compositionally biased region" description="Basic and acidic residues" evidence="9">
    <location>
        <begin position="1938"/>
        <end position="1951"/>
    </location>
</feature>
<feature type="compositionally biased region" description="Polar residues" evidence="9">
    <location>
        <begin position="871"/>
        <end position="887"/>
    </location>
</feature>
<sequence length="2030" mass="225095">MAEIVGAIQDLQTLPENTHWFCPRRSPDEHDTFFFDEDVSNLTETSAEKETRKGRINEALDRKALFFKAVQILAYDSADAKEYSDRLAESLRARLIGCNICVREYHRARMQLKHDLEGEFDTEQVHAFMTVFDGVNLTRIANGLDAARLDLLDLEPSDRMITSLSEPALFALFEIMHCVPALRNEQFLSDHLDQPFRLVQQNKKITLPDATPALTAFLFSHNEGRRQWAIRGWAKFKRNITGPEFDFTVKDQLRDAMNRVQMTSLEKDFMPLFWQGINTILSRLDQDIITHHLRAMDTDICKLALDHMQVDSPCFQSLLDSLASMLRKAPSDVWDALGAISPATVVEQVFNSPNITKILQNATDDAGLTSLQQATTWIEPFTRSIRPANLGSACRALLHQNLKRIQSPAYPEVARLYARLLGMQVMAQSLTAAAAAKGAMKGTALSDLLNVLKPHMAIIMENVGRNVQSSEIRNEAFKVISLAIAADLKLLIADRDAIMRQQSVAPDCVAASSALWRTLVAAIGHEDTELAASITRGARQVVTFEPLPKRVSDKAPKDAAAWSNKFTEKFGYINELLEKLQDFEGEALGLFLDDGGDGLIALLFSGDKDTQQSAAAALRVLTSESSRRDAIRFMLDNYYRQTLSALSEAFKSIANARVFVPSIMTIKVGMDFIQTLCDTQDGILRSRNLSSEEMDATEIAWEIFWTIMQTIFDATEQWSFDGHDKAFMIEFCRDAMDFAAQTFDTYSVISGVLHANSGSDNARKNTDKRLLEHPAEAFKAIIKWLRLRDEYLVTKAVSLACKLIGRLQEVDLDLPASVSTFIKDIITDKIRNKVPSGQKAELRRALQLDDDDSQPQLSAVLARKSHKQGSLNDWFSSGVPPTTSSTQDSRKTKAGIDFAAWRTAAETRKDFRVDDDLEKASSASPTVEKLRLSGHLPPKPSQPLPRPGQQSAAQVDEFRRKRQAALEQKAKRDQAAIAAARGTANAGSGLSGIGIEGKDHSAKGQGVMVSSDESDSSDDGGLDEELFGPSTKTSKRKNTVKSDAAGAVGLKREIKPTKINRVVRSKKDMRARLQPDLTPLYKIMLGWDYFHTGDYPPKSESWQFSRVSNTFRHVQEYRDCFQSLVVLEAWQGLVKSREEESFKPYEIKIGNRSSVDSFVELSTVISSGDLREIQIAEGDIILFSTSSKPAADADVAHCLARVSGIKRKAKQLEVIYRVNPGNPLERALTPGSVVHGVKIQSIVPLEREFGVLIGLEFYDLCDQVIKAKPSPLLNYGDRQLDPLIKTYSVNKAQAKAIKSAVDNDAFTLIQGPPGSGKTKTIVAIVGALLTDVLSRSSGTTRISAPTAAQGSDAVPKKLLVCAPSNAAVDELVMRFKDGITTTQGVHKKINVVRVGRSEAVNSAVVDVTLEELINKKLGTINGGDNNAREQTQRLMMEHKKVSEAFREARDQIEKPDLKAEERSKIQDEINQLRRRKNELGNQIDAAKDNENAAGRTADLKRKQVQQSIIEDSHVICATLSGSGHQLFQELNVEFETVVVDEAAQCVEMSALIPLKYGCAKCILVGDPKQLPPTVFSKEAAKFQYEQSLFVRMQTNFPDAVHLLDTQYRMHPDISAFPSTTFYDGRLLDGDDMAGLRQRVWHQSSILAPYRFFDVEGQHESAPKGHSLVNRAEINVAVNLYKRLLEDFRAYDFTNKIGIITPYKSQLRLLKETFSNIYGASITETVEFNTTDAFQGRESEIIIFSCVRASPAGNIGFLQDIRRMNVGLTRAKCSLWVLGDSQSLVRGQFWRQLVEDARKRDLYTSGNIQSILRQSSSNFPAKLRTNKPKTPPLPAKASPTIPATTAAANGAGTKQVNGTRTITSQSKNLAMFQTGQEPPRQQSTQSVGDPRRRSDVQPEMKSGASEIKQEGKKEIKSEIERERTPSVHSDRGTTPNAKPEMKREVKAEDVKSEISSVNGRDEARSRTGTPGSVSTSERGFSASERGSMTPSGRHTGTLPPHQQQPQGQTIKRKAPASSVFMPKAKKPGARR</sequence>
<organism evidence="14 15">
    <name type="scientific">Myriangium duriaei CBS 260.36</name>
    <dbReference type="NCBI Taxonomy" id="1168546"/>
    <lineage>
        <taxon>Eukaryota</taxon>
        <taxon>Fungi</taxon>
        <taxon>Dikarya</taxon>
        <taxon>Ascomycota</taxon>
        <taxon>Pezizomycotina</taxon>
        <taxon>Dothideomycetes</taxon>
        <taxon>Dothideomycetidae</taxon>
        <taxon>Myriangiales</taxon>
        <taxon>Myriangiaceae</taxon>
        <taxon>Myriangium</taxon>
    </lineage>
</organism>
<keyword evidence="3" id="KW-0547">Nucleotide-binding</keyword>
<evidence type="ECO:0000313" key="15">
    <source>
        <dbReference type="Proteomes" id="UP000799439"/>
    </source>
</evidence>
<dbReference type="GO" id="GO:0016604">
    <property type="term" value="C:nuclear body"/>
    <property type="evidence" value="ECO:0007669"/>
    <property type="project" value="TreeGrafter"/>
</dbReference>
<evidence type="ECO:0000256" key="5">
    <source>
        <dbReference type="ARBA" id="ARBA00022806"/>
    </source>
</evidence>
<feature type="compositionally biased region" description="Basic and acidic residues" evidence="9">
    <location>
        <begin position="1906"/>
        <end position="1930"/>
    </location>
</feature>
<gene>
    <name evidence="14" type="ORF">K461DRAFT_315487</name>
</gene>
<keyword evidence="7" id="KW-0539">Nucleus</keyword>
<keyword evidence="5" id="KW-0347">Helicase</keyword>
<evidence type="ECO:0000256" key="3">
    <source>
        <dbReference type="ARBA" id="ARBA00022741"/>
    </source>
</evidence>
<feature type="region of interest" description="Disordered" evidence="9">
    <location>
        <begin position="871"/>
        <end position="891"/>
    </location>
</feature>
<evidence type="ECO:0000256" key="6">
    <source>
        <dbReference type="ARBA" id="ARBA00022840"/>
    </source>
</evidence>
<dbReference type="SUPFAM" id="SSF52540">
    <property type="entry name" value="P-loop containing nucleoside triphosphate hydrolases"/>
    <property type="match status" value="1"/>
</dbReference>
<dbReference type="InterPro" id="IPR024481">
    <property type="entry name" value="Helicase_Sen1_N"/>
</dbReference>
<evidence type="ECO:0000313" key="14">
    <source>
        <dbReference type="EMBL" id="KAF2149475.1"/>
    </source>
</evidence>
<feature type="compositionally biased region" description="Low complexity" evidence="9">
    <location>
        <begin position="975"/>
        <end position="987"/>
    </location>
</feature>
<dbReference type="InterPro" id="IPR016024">
    <property type="entry name" value="ARM-type_fold"/>
</dbReference>
<accession>A0A9P4MD38</accession>
<dbReference type="InterPro" id="IPR041677">
    <property type="entry name" value="DNA2/NAM7_AAA_11"/>
</dbReference>
<dbReference type="InterPro" id="IPR047187">
    <property type="entry name" value="SF1_C_Upf1"/>
</dbReference>
<comment type="caution">
    <text evidence="14">The sequence shown here is derived from an EMBL/GenBank/DDBJ whole genome shotgun (WGS) entry which is preliminary data.</text>
</comment>
<evidence type="ECO:0000256" key="4">
    <source>
        <dbReference type="ARBA" id="ARBA00022801"/>
    </source>
</evidence>
<feature type="compositionally biased region" description="Polar residues" evidence="9">
    <location>
        <begin position="1871"/>
        <end position="1886"/>
    </location>
</feature>
<dbReference type="CDD" id="cd18808">
    <property type="entry name" value="SF1_C_Upf1"/>
    <property type="match status" value="1"/>
</dbReference>
<evidence type="ECO:0000259" key="11">
    <source>
        <dbReference type="Pfam" id="PF13086"/>
    </source>
</evidence>
<dbReference type="Proteomes" id="UP000799439">
    <property type="component" value="Unassembled WGS sequence"/>
</dbReference>
<dbReference type="GO" id="GO:0005524">
    <property type="term" value="F:ATP binding"/>
    <property type="evidence" value="ECO:0007669"/>
    <property type="project" value="UniProtKB-KW"/>
</dbReference>
<protein>
    <recommendedName>
        <fullName evidence="16">UvrD-like helicase ATP-binding domain-containing protein</fullName>
    </recommendedName>
</protein>
<feature type="compositionally biased region" description="Pro residues" evidence="9">
    <location>
        <begin position="937"/>
        <end position="946"/>
    </location>
</feature>
<dbReference type="InterPro" id="IPR027417">
    <property type="entry name" value="P-loop_NTPase"/>
</dbReference>
<comment type="similarity">
    <text evidence="2">Belongs to the DNA2/NAM7 helicase family.</text>
</comment>
<feature type="region of interest" description="Disordered" evidence="9">
    <location>
        <begin position="1814"/>
        <end position="1856"/>
    </location>
</feature>
<feature type="domain" description="DNA2/NAM7 helicase helicase" evidence="11">
    <location>
        <begin position="1289"/>
        <end position="1577"/>
    </location>
</feature>
<keyword evidence="15" id="KW-1185">Reference proteome</keyword>